<dbReference type="AlphaFoldDB" id="A0AAD1C4L4"/>
<reference evidence="3" key="1">
    <citation type="submission" date="2015-05" db="EMBL/GenBank/DDBJ databases">
        <title>Draft genome sequencing of a biphenyl-degrading bacterium, Pseudomonas balearica KF707 (=NBRC110670).</title>
        <authorList>
            <person name="Kimura N."/>
            <person name="Hirose J."/>
            <person name="Watanabe T."/>
            <person name="Suenaga H."/>
            <person name="Fujihara H."/>
            <person name="Noguchi M."/>
            <person name="Hashimoto M."/>
            <person name="Shimodaira J."/>
            <person name="Tsuchikane K."/>
            <person name="Hosoyama A."/>
            <person name="Yamazoe A."/>
            <person name="Fujita N."/>
            <person name="Furukawa K."/>
        </authorList>
    </citation>
    <scope>NUCLEOTIDE SEQUENCE [LARGE SCALE GENOMIC DNA]</scope>
    <source>
        <strain evidence="3">DSM 10086 / NBRC 110670 / KF707</strain>
    </source>
</reference>
<dbReference type="KEGG" id="pfuw:KF707C_43650"/>
<keyword evidence="3" id="KW-1185">Reference proteome</keyword>
<reference evidence="2 3" key="2">
    <citation type="journal article" date="2017" name="Int. J. Syst. Evol. Microbiol.">
        <title>Pseudomonas furukawaii sp. nov., a polychlorinated biphenyl-degrading bacterium isolated from biphenyl-contaminated soil in Japan.</title>
        <authorList>
            <person name="Kimura N."/>
            <person name="Watanabe T."/>
            <person name="Suenaga H."/>
            <person name="Fujihara H."/>
            <person name="Futagami T."/>
            <person name="Goto M."/>
            <person name="Hanada S."/>
            <person name="Hirose J."/>
        </authorList>
    </citation>
    <scope>NUCLEOTIDE SEQUENCE [LARGE SCALE GENOMIC DNA]</scope>
    <source>
        <strain evidence="3">DSM 10086 / NBRC 110670 / KF707</strain>
    </source>
</reference>
<name>A0AAD1C4L4_METFU</name>
<feature type="region of interest" description="Disordered" evidence="1">
    <location>
        <begin position="23"/>
        <end position="43"/>
    </location>
</feature>
<dbReference type="Proteomes" id="UP000218554">
    <property type="component" value="Chromosome"/>
</dbReference>
<evidence type="ECO:0000313" key="3">
    <source>
        <dbReference type="Proteomes" id="UP000218554"/>
    </source>
</evidence>
<dbReference type="EMBL" id="AP014862">
    <property type="protein sequence ID" value="BAU76053.1"/>
    <property type="molecule type" value="Genomic_DNA"/>
</dbReference>
<organism evidence="2 3">
    <name type="scientific">Metapseudomonas furukawaii</name>
    <name type="common">Pseudomonas furukawaii</name>
    <dbReference type="NCBI Taxonomy" id="1149133"/>
    <lineage>
        <taxon>Bacteria</taxon>
        <taxon>Pseudomonadati</taxon>
        <taxon>Pseudomonadota</taxon>
        <taxon>Gammaproteobacteria</taxon>
        <taxon>Pseudomonadales</taxon>
        <taxon>Pseudomonadaceae</taxon>
        <taxon>Metapseudomonas</taxon>
    </lineage>
</organism>
<sequence>MKMEVNELGKAVPVQLTLRIHGRNQCHHTARNHATAPAGKREP</sequence>
<evidence type="ECO:0000256" key="1">
    <source>
        <dbReference type="SAM" id="MobiDB-lite"/>
    </source>
</evidence>
<gene>
    <name evidence="2" type="ORF">KF707C_43650</name>
</gene>
<evidence type="ECO:0000313" key="2">
    <source>
        <dbReference type="EMBL" id="BAU76053.1"/>
    </source>
</evidence>
<proteinExistence type="predicted"/>
<accession>A0AAD1C4L4</accession>
<protein>
    <submittedName>
        <fullName evidence="2">Uncharacterized protein</fullName>
    </submittedName>
</protein>